<dbReference type="RefSeq" id="WP_010741616.1">
    <property type="nucleotide sequence ID" value="NZ_KB946251.1"/>
</dbReference>
<dbReference type="PATRIC" id="fig|1158601.3.peg.2778"/>
<dbReference type="OrthoDB" id="4376109at2"/>
<dbReference type="InterPro" id="IPR043708">
    <property type="entry name" value="DUF5648"/>
</dbReference>
<evidence type="ECO:0000256" key="1">
    <source>
        <dbReference type="SAM" id="SignalP"/>
    </source>
</evidence>
<dbReference type="GeneID" id="79786143"/>
<name>R2R5C1_9ENTE</name>
<dbReference type="EMBL" id="ASWA01000003">
    <property type="protein sequence ID" value="EOT66475.1"/>
    <property type="molecule type" value="Genomic_DNA"/>
</dbReference>
<reference evidence="3 5" key="1">
    <citation type="submission" date="2013-02" db="EMBL/GenBank/DDBJ databases">
        <title>The Genome Sequence of Enterococcus malodoratus ATCC_43197.</title>
        <authorList>
            <consortium name="The Broad Institute Genome Sequencing Platform"/>
            <consortium name="The Broad Institute Genome Sequencing Center for Infectious Disease"/>
            <person name="Earl A.M."/>
            <person name="Gilmore M.S."/>
            <person name="Lebreton F."/>
            <person name="Walker B."/>
            <person name="Young S.K."/>
            <person name="Zeng Q."/>
            <person name="Gargeya S."/>
            <person name="Fitzgerald M."/>
            <person name="Haas B."/>
            <person name="Abouelleil A."/>
            <person name="Alvarado L."/>
            <person name="Arachchi H.M."/>
            <person name="Berlin A.M."/>
            <person name="Chapman S.B."/>
            <person name="Dewar J."/>
            <person name="Goldberg J."/>
            <person name="Griggs A."/>
            <person name="Gujja S."/>
            <person name="Hansen M."/>
            <person name="Howarth C."/>
            <person name="Imamovic A."/>
            <person name="Larimer J."/>
            <person name="McCowan C."/>
            <person name="Murphy C."/>
            <person name="Neiman D."/>
            <person name="Pearson M."/>
            <person name="Priest M."/>
            <person name="Roberts A."/>
            <person name="Saif S."/>
            <person name="Shea T."/>
            <person name="Sisk P."/>
            <person name="Sykes S."/>
            <person name="Wortman J."/>
            <person name="Nusbaum C."/>
            <person name="Birren B."/>
        </authorList>
    </citation>
    <scope>NUCLEOTIDE SEQUENCE [LARGE SCALE GENOMIC DNA]</scope>
    <source>
        <strain evidence="3 5">ATCC 43197</strain>
    </source>
</reference>
<gene>
    <name evidence="4" type="ORF">I585_01996</name>
    <name evidence="3" type="ORF">UAI_02816</name>
</gene>
<evidence type="ECO:0000259" key="2">
    <source>
        <dbReference type="Pfam" id="PF18885"/>
    </source>
</evidence>
<dbReference type="EMBL" id="AJAK01000019">
    <property type="protein sequence ID" value="EOH75806.1"/>
    <property type="molecule type" value="Genomic_DNA"/>
</dbReference>
<protein>
    <recommendedName>
        <fullName evidence="2">DUF5648 domain-containing protein</fullName>
    </recommendedName>
</protein>
<evidence type="ECO:0000313" key="3">
    <source>
        <dbReference type="EMBL" id="EOH75806.1"/>
    </source>
</evidence>
<dbReference type="Proteomes" id="UP000013783">
    <property type="component" value="Unassembled WGS sequence"/>
</dbReference>
<keyword evidence="6" id="KW-1185">Reference proteome</keyword>
<evidence type="ECO:0000313" key="5">
    <source>
        <dbReference type="Proteomes" id="UP000013783"/>
    </source>
</evidence>
<dbReference type="AlphaFoldDB" id="R2R5C1"/>
<evidence type="ECO:0000313" key="6">
    <source>
        <dbReference type="Proteomes" id="UP000014148"/>
    </source>
</evidence>
<accession>R2R5C1</accession>
<comment type="caution">
    <text evidence="3">The sequence shown here is derived from an EMBL/GenBank/DDBJ whole genome shotgun (WGS) entry which is preliminary data.</text>
</comment>
<feature type="signal peptide" evidence="1">
    <location>
        <begin position="1"/>
        <end position="26"/>
    </location>
</feature>
<dbReference type="Pfam" id="PF18885">
    <property type="entry name" value="DUF5648"/>
    <property type="match status" value="1"/>
</dbReference>
<reference evidence="4 6" key="2">
    <citation type="submission" date="2013-03" db="EMBL/GenBank/DDBJ databases">
        <title>The Genome Sequence of Enterococcus malodoratus ATCC_43197 (PacBio/Illumina hybrid assembly).</title>
        <authorList>
            <consortium name="The Broad Institute Genomics Platform"/>
            <consortium name="The Broad Institute Genome Sequencing Center for Infectious Disease"/>
            <person name="Earl A."/>
            <person name="Russ C."/>
            <person name="Gilmore M."/>
            <person name="Surin D."/>
            <person name="Walker B."/>
            <person name="Young S."/>
            <person name="Zeng Q."/>
            <person name="Gargeya S."/>
            <person name="Fitzgerald M."/>
            <person name="Haas B."/>
            <person name="Abouelleil A."/>
            <person name="Allen A.W."/>
            <person name="Alvarado L."/>
            <person name="Arachchi H.M."/>
            <person name="Berlin A.M."/>
            <person name="Chapman S.B."/>
            <person name="Gainer-Dewar J."/>
            <person name="Goldberg J."/>
            <person name="Griggs A."/>
            <person name="Gujja S."/>
            <person name="Hansen M."/>
            <person name="Howarth C."/>
            <person name="Imamovic A."/>
            <person name="Ireland A."/>
            <person name="Larimer J."/>
            <person name="McCowan C."/>
            <person name="Murphy C."/>
            <person name="Pearson M."/>
            <person name="Poon T.W."/>
            <person name="Priest M."/>
            <person name="Roberts A."/>
            <person name="Saif S."/>
            <person name="Shea T."/>
            <person name="Sisk P."/>
            <person name="Sykes S."/>
            <person name="Wortman J."/>
            <person name="Nusbaum C."/>
            <person name="Birren B."/>
        </authorList>
    </citation>
    <scope>NUCLEOTIDE SEQUENCE [LARGE SCALE GENOMIC DNA]</scope>
    <source>
        <strain evidence="4 6">ATCC 43197</strain>
    </source>
</reference>
<proteinExistence type="predicted"/>
<organism evidence="3 5">
    <name type="scientific">Enterococcus malodoratus ATCC 43197</name>
    <dbReference type="NCBI Taxonomy" id="1158601"/>
    <lineage>
        <taxon>Bacteria</taxon>
        <taxon>Bacillati</taxon>
        <taxon>Bacillota</taxon>
        <taxon>Bacilli</taxon>
        <taxon>Lactobacillales</taxon>
        <taxon>Enterococcaceae</taxon>
        <taxon>Enterococcus</taxon>
    </lineage>
</organism>
<dbReference type="STRING" id="71451.RV07_GL004039"/>
<feature type="chain" id="PRO_5004355328" description="DUF5648 domain-containing protein" evidence="1">
    <location>
        <begin position="27"/>
        <end position="164"/>
    </location>
</feature>
<sequence length="164" mass="18835">MKKSSVLIFLLFGCLALFGFSTKVSADVTVYRLYNPNSGEHFYTTQLHEKVNCVRSGWHDEGVGWKAPETGMRVFRVYNPNAGDHHYTVNTHEVAHLKSLGWWDEGEAFYSCFVDWPKVNLYRLYNPNAKAGAHHYTPHAYERDQLVRVGWRSEGIGFYAASLK</sequence>
<dbReference type="Proteomes" id="UP000014148">
    <property type="component" value="Unassembled WGS sequence"/>
</dbReference>
<feature type="domain" description="DUF5648" evidence="2">
    <location>
        <begin position="29"/>
        <end position="160"/>
    </location>
</feature>
<keyword evidence="1" id="KW-0732">Signal</keyword>
<evidence type="ECO:0000313" key="4">
    <source>
        <dbReference type="EMBL" id="EOT66475.1"/>
    </source>
</evidence>
<dbReference type="eggNOG" id="COG3757">
    <property type="taxonomic scope" value="Bacteria"/>
</dbReference>